<dbReference type="AlphaFoldDB" id="A0A9X4I3L1"/>
<organism evidence="2 3">
    <name type="scientific">Pseudomonas asiatica</name>
    <dbReference type="NCBI Taxonomy" id="2219225"/>
    <lineage>
        <taxon>Bacteria</taxon>
        <taxon>Pseudomonadati</taxon>
        <taxon>Pseudomonadota</taxon>
        <taxon>Gammaproteobacteria</taxon>
        <taxon>Pseudomonadales</taxon>
        <taxon>Pseudomonadaceae</taxon>
        <taxon>Pseudomonas</taxon>
    </lineage>
</organism>
<protein>
    <submittedName>
        <fullName evidence="2">Uncharacterized protein</fullName>
    </submittedName>
</protein>
<accession>A0A9X4I3L1</accession>
<feature type="transmembrane region" description="Helical" evidence="1">
    <location>
        <begin position="84"/>
        <end position="106"/>
    </location>
</feature>
<reference evidence="2" key="1">
    <citation type="submission" date="2022-07" db="EMBL/GenBank/DDBJ databases">
        <title>Multi-strain Analysis of Pseudomonas putida Reveals Metabolic and Genetic Diversity.</title>
        <authorList>
            <person name="Monk J.M."/>
        </authorList>
    </citation>
    <scope>NUCLEOTIDE SEQUENCE</scope>
    <source>
        <strain evidence="2">17633</strain>
    </source>
</reference>
<evidence type="ECO:0000313" key="2">
    <source>
        <dbReference type="EMBL" id="MDD2116019.1"/>
    </source>
</evidence>
<name>A0A9X4I3L1_9PSED</name>
<dbReference type="EMBL" id="JANIAM010000060">
    <property type="protein sequence ID" value="MDD2116019.1"/>
    <property type="molecule type" value="Genomic_DNA"/>
</dbReference>
<gene>
    <name evidence="2" type="ORF">NP554_29970</name>
</gene>
<dbReference type="RefSeq" id="WP_135192927.1">
    <property type="nucleotide sequence ID" value="NZ_JANIAM010000060.1"/>
</dbReference>
<proteinExistence type="predicted"/>
<keyword evidence="1" id="KW-1133">Transmembrane helix</keyword>
<sequence>MKNYFKQIYQDAKQMATATKITLLAICLLPGSVLGTLVVYLASVARDTVAKFEVFRALKSFAGESHVDEVHHLAELLFRHSPELWYLVMAVIGTAFISAAVSWLLILPNFHAMFAKAKAGRVDRN</sequence>
<evidence type="ECO:0000313" key="3">
    <source>
        <dbReference type="Proteomes" id="UP001150728"/>
    </source>
</evidence>
<keyword evidence="1" id="KW-0812">Transmembrane</keyword>
<feature type="transmembrane region" description="Helical" evidence="1">
    <location>
        <begin position="21"/>
        <end position="42"/>
    </location>
</feature>
<dbReference type="Proteomes" id="UP001150728">
    <property type="component" value="Unassembled WGS sequence"/>
</dbReference>
<comment type="caution">
    <text evidence="2">The sequence shown here is derived from an EMBL/GenBank/DDBJ whole genome shotgun (WGS) entry which is preliminary data.</text>
</comment>
<evidence type="ECO:0000256" key="1">
    <source>
        <dbReference type="SAM" id="Phobius"/>
    </source>
</evidence>
<keyword evidence="1" id="KW-0472">Membrane</keyword>